<proteinExistence type="predicted"/>
<dbReference type="EMBL" id="VHSH01000006">
    <property type="protein sequence ID" value="TQV78455.1"/>
    <property type="molecule type" value="Genomic_DNA"/>
</dbReference>
<gene>
    <name evidence="1" type="ORF">FKG95_17995</name>
</gene>
<dbReference type="Proteomes" id="UP000315252">
    <property type="component" value="Unassembled WGS sequence"/>
</dbReference>
<protein>
    <submittedName>
        <fullName evidence="1">Uncharacterized protein</fullName>
    </submittedName>
</protein>
<sequence>MATRSDFKIIHFWDHLGDDKGDISTSATFRGDETPAYCFYVDATPLDGYVVLQAYDVDSDYHEVLINGMALPYEDIMQHGSHNSWSVWLDEIPAKYLKRGNNTIKVKRSRGEDNFIIGDVVVHWRELGA</sequence>
<name>A0A545TMJ8_9PROT</name>
<evidence type="ECO:0000313" key="1">
    <source>
        <dbReference type="EMBL" id="TQV78455.1"/>
    </source>
</evidence>
<dbReference type="Pfam" id="PF24108">
    <property type="entry name" value="DUF7383"/>
    <property type="match status" value="1"/>
</dbReference>
<organism evidence="1 2">
    <name type="scientific">Denitrobaculum tricleocarpae</name>
    <dbReference type="NCBI Taxonomy" id="2591009"/>
    <lineage>
        <taxon>Bacteria</taxon>
        <taxon>Pseudomonadati</taxon>
        <taxon>Pseudomonadota</taxon>
        <taxon>Alphaproteobacteria</taxon>
        <taxon>Rhodospirillales</taxon>
        <taxon>Rhodospirillaceae</taxon>
        <taxon>Denitrobaculum</taxon>
    </lineage>
</organism>
<accession>A0A545TMJ8</accession>
<reference evidence="1 2" key="1">
    <citation type="submission" date="2019-06" db="EMBL/GenBank/DDBJ databases">
        <title>Whole genome sequence for Rhodospirillaceae sp. R148.</title>
        <authorList>
            <person name="Wang G."/>
        </authorList>
    </citation>
    <scope>NUCLEOTIDE SEQUENCE [LARGE SCALE GENOMIC DNA]</scope>
    <source>
        <strain evidence="1 2">R148</strain>
    </source>
</reference>
<dbReference type="InterPro" id="IPR055807">
    <property type="entry name" value="DUF7383"/>
</dbReference>
<comment type="caution">
    <text evidence="1">The sequence shown here is derived from an EMBL/GenBank/DDBJ whole genome shotgun (WGS) entry which is preliminary data.</text>
</comment>
<evidence type="ECO:0000313" key="2">
    <source>
        <dbReference type="Proteomes" id="UP000315252"/>
    </source>
</evidence>
<dbReference type="RefSeq" id="WP_142897788.1">
    <property type="nucleotide sequence ID" value="NZ_ML660057.1"/>
</dbReference>
<dbReference type="AlphaFoldDB" id="A0A545TMJ8"/>
<dbReference type="OrthoDB" id="516223at2"/>
<keyword evidence="2" id="KW-1185">Reference proteome</keyword>